<reference evidence="2" key="1">
    <citation type="submission" date="2025-08" db="UniProtKB">
        <authorList>
            <consortium name="RefSeq"/>
        </authorList>
    </citation>
    <scope>IDENTIFICATION</scope>
    <source>
        <strain evidence="2">USDA-PBARC FA_bdor</strain>
        <tissue evidence="2">Whole organism</tissue>
    </source>
</reference>
<dbReference type="AlphaFoldDB" id="A0A9R1U8Y2"/>
<keyword evidence="1" id="KW-1185">Reference proteome</keyword>
<organism evidence="1 2">
    <name type="scientific">Fopius arisanus</name>
    <dbReference type="NCBI Taxonomy" id="64838"/>
    <lineage>
        <taxon>Eukaryota</taxon>
        <taxon>Metazoa</taxon>
        <taxon>Ecdysozoa</taxon>
        <taxon>Arthropoda</taxon>
        <taxon>Hexapoda</taxon>
        <taxon>Insecta</taxon>
        <taxon>Pterygota</taxon>
        <taxon>Neoptera</taxon>
        <taxon>Endopterygota</taxon>
        <taxon>Hymenoptera</taxon>
        <taxon>Apocrita</taxon>
        <taxon>Ichneumonoidea</taxon>
        <taxon>Braconidae</taxon>
        <taxon>Opiinae</taxon>
        <taxon>Fopius</taxon>
    </lineage>
</organism>
<sequence>MQPSMTFTPRVIHPFPQVGQTLVPISCCSRRFRRILPKLDPNVPRNPDLPTPEPSAVQTPYIVIIPRVDNPKPSIPNNLKLPGVCKRKPVLRITINKMYNGEETEIPERNGVRDLQEAVDVEPRAEQVEIRNYKLNRSVVFSLDPTTGEILVTKRAIQDSEDYSEDRIHRIRDVESLKNTEELINTCTDTGGECHVLNQDLDVRDIKREL</sequence>
<dbReference type="Proteomes" id="UP000694866">
    <property type="component" value="Unplaced"/>
</dbReference>
<evidence type="ECO:0000313" key="2">
    <source>
        <dbReference type="RefSeq" id="XP_011312764.1"/>
    </source>
</evidence>
<dbReference type="GeneID" id="105272359"/>
<dbReference type="KEGG" id="fas:105272359"/>
<name>A0A9R1U8Y2_9HYME</name>
<proteinExistence type="predicted"/>
<accession>A0A9R1U8Y2</accession>
<protein>
    <submittedName>
        <fullName evidence="2">Uncharacterized protein</fullName>
    </submittedName>
</protein>
<gene>
    <name evidence="2" type="primary">LOC105272359</name>
</gene>
<dbReference type="RefSeq" id="XP_011312764.1">
    <property type="nucleotide sequence ID" value="XM_011314462.1"/>
</dbReference>
<dbReference type="OrthoDB" id="7701404at2759"/>
<evidence type="ECO:0000313" key="1">
    <source>
        <dbReference type="Proteomes" id="UP000694866"/>
    </source>
</evidence>